<evidence type="ECO:0008006" key="3">
    <source>
        <dbReference type="Google" id="ProtNLM"/>
    </source>
</evidence>
<gene>
    <name evidence="1" type="ORF">H0A62_15795</name>
</gene>
<reference evidence="1 2" key="1">
    <citation type="submission" date="2020-07" db="EMBL/GenBank/DDBJ databases">
        <title>Taxonomic revisions and descriptions of new bacterial species based on genomic comparisons in the high-G+C-content subgroup of the family Alcaligenaceae.</title>
        <authorList>
            <person name="Szabo A."/>
            <person name="Felfoldi T."/>
        </authorList>
    </citation>
    <scope>NUCLEOTIDE SEQUENCE [LARGE SCALE GENOMIC DNA]</scope>
    <source>
        <strain evidence="1 2">DSM 25667</strain>
    </source>
</reference>
<accession>A0A853H561</accession>
<name>A0A853H561_9BURK</name>
<dbReference type="AlphaFoldDB" id="A0A853H561"/>
<dbReference type="PROSITE" id="PS51257">
    <property type="entry name" value="PROKAR_LIPOPROTEIN"/>
    <property type="match status" value="1"/>
</dbReference>
<dbReference type="OrthoDB" id="8686766at2"/>
<dbReference type="RefSeq" id="WP_130039770.1">
    <property type="nucleotide sequence ID" value="NZ_JACCEV010000009.1"/>
</dbReference>
<evidence type="ECO:0000313" key="2">
    <source>
        <dbReference type="Proteomes" id="UP000554144"/>
    </source>
</evidence>
<keyword evidence="2" id="KW-1185">Reference proteome</keyword>
<proteinExistence type="predicted"/>
<sequence length="124" mass="13651">MLARDSLQRWLKRAVSGGVLLLAAACSTTGSNFDTSAMSMLVPGVTTLDEASVLMHAEPVNVYRQLSGAATARWAHKATLATDAVYFNRELWLAFDANGRYSHIVKSVNIPRAHEFNNYRPIVQ</sequence>
<protein>
    <recommendedName>
        <fullName evidence="3">Lipoprotein</fullName>
    </recommendedName>
</protein>
<dbReference type="Proteomes" id="UP000554144">
    <property type="component" value="Unassembled WGS sequence"/>
</dbReference>
<dbReference type="EMBL" id="JACCEV010000009">
    <property type="protein sequence ID" value="NYT87059.1"/>
    <property type="molecule type" value="Genomic_DNA"/>
</dbReference>
<comment type="caution">
    <text evidence="1">The sequence shown here is derived from an EMBL/GenBank/DDBJ whole genome shotgun (WGS) entry which is preliminary data.</text>
</comment>
<organism evidence="1 2">
    <name type="scientific">Pollutimonas harenae</name>
    <dbReference type="NCBI Taxonomy" id="657015"/>
    <lineage>
        <taxon>Bacteria</taxon>
        <taxon>Pseudomonadati</taxon>
        <taxon>Pseudomonadota</taxon>
        <taxon>Betaproteobacteria</taxon>
        <taxon>Burkholderiales</taxon>
        <taxon>Alcaligenaceae</taxon>
        <taxon>Pollutimonas</taxon>
    </lineage>
</organism>
<evidence type="ECO:0000313" key="1">
    <source>
        <dbReference type="EMBL" id="NYT87059.1"/>
    </source>
</evidence>